<dbReference type="PROSITE" id="PS51257">
    <property type="entry name" value="PROKAR_LIPOPROTEIN"/>
    <property type="match status" value="1"/>
</dbReference>
<dbReference type="OrthoDB" id="1524207at2"/>
<dbReference type="AlphaFoldDB" id="A0A4S2GZW4"/>
<dbReference type="Proteomes" id="UP000308054">
    <property type="component" value="Unassembled WGS sequence"/>
</dbReference>
<proteinExistence type="predicted"/>
<dbReference type="RefSeq" id="WP_135996218.1">
    <property type="nucleotide sequence ID" value="NZ_CP071057.1"/>
</dbReference>
<evidence type="ECO:0000313" key="2">
    <source>
        <dbReference type="EMBL" id="TGY88372.1"/>
    </source>
</evidence>
<dbReference type="EMBL" id="SRXW01000003">
    <property type="protein sequence ID" value="TGY88372.1"/>
    <property type="molecule type" value="Genomic_DNA"/>
</dbReference>
<accession>A0A4S2GZW4</accession>
<gene>
    <name evidence="2" type="ORF">E5163_11160</name>
</gene>
<sequence length="193" mass="21122">MRRALPCALAPLALLACAPEPAAQDDLFSRLQSLCGAAFQGSVVSDDPRDADWAGETLTVHVRECDAATVRMPLHVGDDRSRTWVVTRLEDGRLRLKHDHRHEDGSEDVLTQYGGETEAPVTGLTARFPADAESRALFEREAIAASMDNVWTLALDPQAQTLTYALDRPDRHFAARFDLAGPVEAPPPPWGAR</sequence>
<reference evidence="2 3" key="1">
    <citation type="journal article" date="2017" name="Int. J. Syst. Evol. Microbiol.">
        <title>Marinicauda algicola sp. nov., isolated from a marine red alga Rhodosorus marinus.</title>
        <authorList>
            <person name="Jeong S.E."/>
            <person name="Jeon S.H."/>
            <person name="Chun B.H."/>
            <person name="Kim D.W."/>
            <person name="Jeon C.O."/>
        </authorList>
    </citation>
    <scope>NUCLEOTIDE SEQUENCE [LARGE SCALE GENOMIC DNA]</scope>
    <source>
        <strain evidence="2 3">JCM 31718</strain>
    </source>
</reference>
<evidence type="ECO:0000313" key="3">
    <source>
        <dbReference type="Proteomes" id="UP000308054"/>
    </source>
</evidence>
<organism evidence="2 3">
    <name type="scientific">Marinicauda algicola</name>
    <dbReference type="NCBI Taxonomy" id="2029849"/>
    <lineage>
        <taxon>Bacteria</taxon>
        <taxon>Pseudomonadati</taxon>
        <taxon>Pseudomonadota</taxon>
        <taxon>Alphaproteobacteria</taxon>
        <taxon>Maricaulales</taxon>
        <taxon>Maricaulaceae</taxon>
        <taxon>Marinicauda</taxon>
    </lineage>
</organism>
<feature type="signal peptide" evidence="1">
    <location>
        <begin position="1"/>
        <end position="22"/>
    </location>
</feature>
<evidence type="ECO:0000256" key="1">
    <source>
        <dbReference type="SAM" id="SignalP"/>
    </source>
</evidence>
<evidence type="ECO:0008006" key="4">
    <source>
        <dbReference type="Google" id="ProtNLM"/>
    </source>
</evidence>
<keyword evidence="3" id="KW-1185">Reference proteome</keyword>
<feature type="chain" id="PRO_5020732910" description="Lipoprotein" evidence="1">
    <location>
        <begin position="23"/>
        <end position="193"/>
    </location>
</feature>
<comment type="caution">
    <text evidence="2">The sequence shown here is derived from an EMBL/GenBank/DDBJ whole genome shotgun (WGS) entry which is preliminary data.</text>
</comment>
<keyword evidence="1" id="KW-0732">Signal</keyword>
<name>A0A4S2GZW4_9PROT</name>
<protein>
    <recommendedName>
        <fullName evidence="4">Lipoprotein</fullName>
    </recommendedName>
</protein>